<evidence type="ECO:0000313" key="5">
    <source>
        <dbReference type="Ensembl" id="ENSCPVP00000026044.1"/>
    </source>
</evidence>
<evidence type="ECO:0000256" key="2">
    <source>
        <dbReference type="ARBA" id="ARBA00023130"/>
    </source>
</evidence>
<evidence type="ECO:0000313" key="6">
    <source>
        <dbReference type="Proteomes" id="UP000694382"/>
    </source>
</evidence>
<dbReference type="GO" id="GO:0019814">
    <property type="term" value="C:immunoglobulin complex"/>
    <property type="evidence" value="ECO:0007669"/>
    <property type="project" value="UniProtKB-KW"/>
</dbReference>
<dbReference type="PROSITE" id="PS50835">
    <property type="entry name" value="IG_LIKE"/>
    <property type="match status" value="1"/>
</dbReference>
<dbReference type="InterPro" id="IPR013106">
    <property type="entry name" value="Ig_V-set"/>
</dbReference>
<evidence type="ECO:0000256" key="1">
    <source>
        <dbReference type="ARBA" id="ARBA00022859"/>
    </source>
</evidence>
<dbReference type="Pfam" id="PF07686">
    <property type="entry name" value="V-set"/>
    <property type="match status" value="1"/>
</dbReference>
<evidence type="ECO:0000256" key="4">
    <source>
        <dbReference type="SAM" id="MobiDB-lite"/>
    </source>
</evidence>
<dbReference type="Proteomes" id="UP000694382">
    <property type="component" value="Unassembled WGS sequence"/>
</dbReference>
<reference evidence="5" key="2">
    <citation type="submission" date="2025-09" db="UniProtKB">
        <authorList>
            <consortium name="Ensembl"/>
        </authorList>
    </citation>
    <scope>IDENTIFICATION</scope>
</reference>
<protein>
    <submittedName>
        <fullName evidence="5">Uncharacterized protein</fullName>
    </submittedName>
</protein>
<dbReference type="AlphaFoldDB" id="A0A8U8BJV5"/>
<dbReference type="Ensembl" id="ENSCPVT00000026869.1">
    <property type="protein sequence ID" value="ENSCPVP00000026044.1"/>
    <property type="gene ID" value="ENSCPVG00000017631.1"/>
</dbReference>
<organism evidence="5 6">
    <name type="scientific">Geospiza parvula</name>
    <name type="common">Small tree-finch</name>
    <name type="synonym">Camarhynchus parvulus</name>
    <dbReference type="NCBI Taxonomy" id="87175"/>
    <lineage>
        <taxon>Eukaryota</taxon>
        <taxon>Metazoa</taxon>
        <taxon>Chordata</taxon>
        <taxon>Craniata</taxon>
        <taxon>Vertebrata</taxon>
        <taxon>Euteleostomi</taxon>
        <taxon>Archelosauria</taxon>
        <taxon>Archosauria</taxon>
        <taxon>Dinosauria</taxon>
        <taxon>Saurischia</taxon>
        <taxon>Theropoda</taxon>
        <taxon>Coelurosauria</taxon>
        <taxon>Aves</taxon>
        <taxon>Neognathae</taxon>
        <taxon>Neoaves</taxon>
        <taxon>Telluraves</taxon>
        <taxon>Australaves</taxon>
        <taxon>Passeriformes</taxon>
        <taxon>Thraupidae</taxon>
        <taxon>Camarhynchus</taxon>
    </lineage>
</organism>
<proteinExistence type="predicted"/>
<accession>A0A8U8BJV5</accession>
<dbReference type="InterPro" id="IPR050199">
    <property type="entry name" value="IgHV"/>
</dbReference>
<keyword evidence="1" id="KW-0391">Immunity</keyword>
<evidence type="ECO:0000256" key="3">
    <source>
        <dbReference type="ARBA" id="ARBA00043265"/>
    </source>
</evidence>
<name>A0A8U8BJV5_GEOPR</name>
<dbReference type="InterPro" id="IPR036179">
    <property type="entry name" value="Ig-like_dom_sf"/>
</dbReference>
<keyword evidence="2" id="KW-1064">Adaptive immunity</keyword>
<dbReference type="Gene3D" id="2.60.40.10">
    <property type="entry name" value="Immunoglobulins"/>
    <property type="match status" value="1"/>
</dbReference>
<dbReference type="GO" id="GO:0005576">
    <property type="term" value="C:extracellular region"/>
    <property type="evidence" value="ECO:0007669"/>
    <property type="project" value="UniProtKB-ARBA"/>
</dbReference>
<dbReference type="SUPFAM" id="SSF48726">
    <property type="entry name" value="Immunoglobulin"/>
    <property type="match status" value="1"/>
</dbReference>
<dbReference type="SMART" id="SM00406">
    <property type="entry name" value="IGv"/>
    <property type="match status" value="1"/>
</dbReference>
<reference evidence="5" key="1">
    <citation type="submission" date="2025-08" db="UniProtKB">
        <authorList>
            <consortium name="Ensembl"/>
        </authorList>
    </citation>
    <scope>IDENTIFICATION</scope>
</reference>
<sequence length="151" mass="16279">MLNSQSVQRRTPRGSLRLLCRGSGFSFGSYGMFWIRQRPGQGLEYVASNSNGVNTYYAPSVKGRFTISRDDGQSSVTLTMNSLKDEDSGSYFCAKGAAAWAGDNDACFMRTAPIVVSPNVPKPRTLPQIPTLGPRLSDPVRALSPGPSADL</sequence>
<keyword evidence="6" id="KW-1185">Reference proteome</keyword>
<feature type="region of interest" description="Disordered" evidence="4">
    <location>
        <begin position="121"/>
        <end position="151"/>
    </location>
</feature>
<dbReference type="PANTHER" id="PTHR23266">
    <property type="entry name" value="IMMUNOGLOBULIN HEAVY CHAIN"/>
    <property type="match status" value="1"/>
</dbReference>
<dbReference type="GO" id="GO:0002250">
    <property type="term" value="P:adaptive immune response"/>
    <property type="evidence" value="ECO:0007669"/>
    <property type="project" value="UniProtKB-KW"/>
</dbReference>
<dbReference type="InterPro" id="IPR007110">
    <property type="entry name" value="Ig-like_dom"/>
</dbReference>
<keyword evidence="3" id="KW-1280">Immunoglobulin</keyword>
<dbReference type="InterPro" id="IPR013783">
    <property type="entry name" value="Ig-like_fold"/>
</dbReference>